<feature type="domain" description="Death" evidence="3">
    <location>
        <begin position="584"/>
        <end position="656"/>
    </location>
</feature>
<dbReference type="PANTHER" id="PTHR44329">
    <property type="entry name" value="SERINE/THREONINE-PROTEIN KINASE TNNI3K-RELATED"/>
    <property type="match status" value="1"/>
</dbReference>
<dbReference type="PRINTS" id="PR00109">
    <property type="entry name" value="TYRKINASE"/>
</dbReference>
<dbReference type="InterPro" id="IPR000719">
    <property type="entry name" value="Prot_kinase_dom"/>
</dbReference>
<dbReference type="InterPro" id="IPR001245">
    <property type="entry name" value="Ser-Thr/Tyr_kinase_cat_dom"/>
</dbReference>
<dbReference type="InterPro" id="IPR000488">
    <property type="entry name" value="Death_dom"/>
</dbReference>
<feature type="region of interest" description="Disordered" evidence="1">
    <location>
        <begin position="327"/>
        <end position="353"/>
    </location>
</feature>
<dbReference type="Gene3D" id="1.10.533.10">
    <property type="entry name" value="Death Domain, Fas"/>
    <property type="match status" value="1"/>
</dbReference>
<sequence length="676" mass="75702">MATALDVEMNMKSSDLIKKEPLDYGGFGEVHLCYHKTLGQVVMKTVYTGPQRTENHRQSLLYEGSLMKKLNHERVVKLLGVILEDGDYSLVMEFIPKGNLLNMLEEVSVPLSIKGRIIVEILEGMIYLTENQIIHKDLKPENILVDDGFHIKIADLGLATCQTWSKLTKEESRRRSHAGRTSCASGAGTLYYMAPEHLQSIHARSSEKSDVYSFAIVIWVILTSKEPYENARSEDQICQCVRQGDRPDNESIPEGTPQEIISLMKQCWAQDPQQRPTFKEAYEKFLPFYKDHLEQDVETDSQKLKGLYSGPKELVEKMKSLRMGHPGVAASDRRAMPTHATDSPASLRSSEMAPVEASIEDLHFVVNSGPSLQADAAPTSDLEQKLNQELEYHKYGSYSQCDQLDGSHYQPLPYAPANPQSQHLPQQPTNGRWPLEVPCQESSVQSWRKVEASPQSPEDGATAPSIMGASPDAARYRSQMSGGSLYSHPPPRIERHMSWPNYPVPESAMQDYTSGSMRCNNTGLAASTEPAVHIVSGRAIQIGHNNTMSICSSDPSSIMSQSNGTSNTNKYKELLTKYNDHAITEDHLELLRDNIGRNWKSCARRLCLTDVEVDNIDHDYNRDGLSEKVHQMLQRWRMKEGSVGCTVGRLCQALSDCVPADLLVRLLHKCRESTSP</sequence>
<dbReference type="Gene3D" id="1.10.510.10">
    <property type="entry name" value="Transferase(Phosphotransferase) domain 1"/>
    <property type="match status" value="1"/>
</dbReference>
<protein>
    <recommendedName>
        <fullName evidence="6">Receptor-interacting serine/threonine-protein kinase 1</fullName>
    </recommendedName>
</protein>
<dbReference type="GO" id="GO:0071345">
    <property type="term" value="P:cellular response to cytokine stimulus"/>
    <property type="evidence" value="ECO:0007669"/>
    <property type="project" value="UniProtKB-ARBA"/>
</dbReference>
<dbReference type="PROSITE" id="PS50011">
    <property type="entry name" value="PROTEIN_KINASE_DOM"/>
    <property type="match status" value="1"/>
</dbReference>
<dbReference type="Proteomes" id="UP001591681">
    <property type="component" value="Unassembled WGS sequence"/>
</dbReference>
<evidence type="ECO:0000259" key="2">
    <source>
        <dbReference type="PROSITE" id="PS50011"/>
    </source>
</evidence>
<feature type="domain" description="Protein kinase" evidence="2">
    <location>
        <begin position="16"/>
        <end position="289"/>
    </location>
</feature>
<dbReference type="PANTHER" id="PTHR44329:SF6">
    <property type="entry name" value="RECEPTOR-INTERACTING SERINE_THREONINE-PROTEIN KINASE 1"/>
    <property type="match status" value="1"/>
</dbReference>
<dbReference type="InterPro" id="IPR051681">
    <property type="entry name" value="Ser/Thr_Kinases-Pseudokinases"/>
</dbReference>
<dbReference type="PROSITE" id="PS50017">
    <property type="entry name" value="DEATH_DOMAIN"/>
    <property type="match status" value="1"/>
</dbReference>
<dbReference type="SUPFAM" id="SSF47986">
    <property type="entry name" value="DEATH domain"/>
    <property type="match status" value="1"/>
</dbReference>
<accession>A0ABD1KDW0</accession>
<dbReference type="Pfam" id="PF07714">
    <property type="entry name" value="PK_Tyr_Ser-Thr"/>
    <property type="match status" value="1"/>
</dbReference>
<evidence type="ECO:0000313" key="5">
    <source>
        <dbReference type="Proteomes" id="UP001591681"/>
    </source>
</evidence>
<feature type="compositionally biased region" description="Polar residues" evidence="1">
    <location>
        <begin position="340"/>
        <end position="349"/>
    </location>
</feature>
<dbReference type="EMBL" id="JBHFQA010000006">
    <property type="protein sequence ID" value="KAL2097264.1"/>
    <property type="molecule type" value="Genomic_DNA"/>
</dbReference>
<organism evidence="4 5">
    <name type="scientific">Coilia grayii</name>
    <name type="common">Gray's grenadier anchovy</name>
    <dbReference type="NCBI Taxonomy" id="363190"/>
    <lineage>
        <taxon>Eukaryota</taxon>
        <taxon>Metazoa</taxon>
        <taxon>Chordata</taxon>
        <taxon>Craniata</taxon>
        <taxon>Vertebrata</taxon>
        <taxon>Euteleostomi</taxon>
        <taxon>Actinopterygii</taxon>
        <taxon>Neopterygii</taxon>
        <taxon>Teleostei</taxon>
        <taxon>Clupei</taxon>
        <taxon>Clupeiformes</taxon>
        <taxon>Clupeoidei</taxon>
        <taxon>Engraulidae</taxon>
        <taxon>Coilinae</taxon>
        <taxon>Coilia</taxon>
    </lineage>
</organism>
<dbReference type="Pfam" id="PF00531">
    <property type="entry name" value="Death"/>
    <property type="match status" value="1"/>
</dbReference>
<dbReference type="InterPro" id="IPR011009">
    <property type="entry name" value="Kinase-like_dom_sf"/>
</dbReference>
<dbReference type="SMART" id="SM00220">
    <property type="entry name" value="S_TKc"/>
    <property type="match status" value="1"/>
</dbReference>
<comment type="caution">
    <text evidence="4">The sequence shown here is derived from an EMBL/GenBank/DDBJ whole genome shotgun (WGS) entry which is preliminary data.</text>
</comment>
<dbReference type="GO" id="GO:0009893">
    <property type="term" value="P:positive regulation of metabolic process"/>
    <property type="evidence" value="ECO:0007669"/>
    <property type="project" value="UniProtKB-ARBA"/>
</dbReference>
<dbReference type="SUPFAM" id="SSF56112">
    <property type="entry name" value="Protein kinase-like (PK-like)"/>
    <property type="match status" value="1"/>
</dbReference>
<evidence type="ECO:0000259" key="3">
    <source>
        <dbReference type="PROSITE" id="PS50017"/>
    </source>
</evidence>
<evidence type="ECO:0008006" key="6">
    <source>
        <dbReference type="Google" id="ProtNLM"/>
    </source>
</evidence>
<evidence type="ECO:0000313" key="4">
    <source>
        <dbReference type="EMBL" id="KAL2097264.1"/>
    </source>
</evidence>
<keyword evidence="5" id="KW-1185">Reference proteome</keyword>
<dbReference type="SMART" id="SM00005">
    <property type="entry name" value="DEATH"/>
    <property type="match status" value="1"/>
</dbReference>
<dbReference type="InterPro" id="IPR008271">
    <property type="entry name" value="Ser/Thr_kinase_AS"/>
</dbReference>
<gene>
    <name evidence="4" type="ORF">ACEWY4_006471</name>
</gene>
<proteinExistence type="predicted"/>
<evidence type="ECO:0000256" key="1">
    <source>
        <dbReference type="SAM" id="MobiDB-lite"/>
    </source>
</evidence>
<dbReference type="GO" id="GO:0043123">
    <property type="term" value="P:positive regulation of canonical NF-kappaB signal transduction"/>
    <property type="evidence" value="ECO:0007669"/>
    <property type="project" value="UniProtKB-ARBA"/>
</dbReference>
<name>A0ABD1KDW0_9TELE</name>
<feature type="region of interest" description="Disordered" evidence="1">
    <location>
        <begin position="406"/>
        <end position="492"/>
    </location>
</feature>
<dbReference type="GO" id="GO:0031349">
    <property type="term" value="P:positive regulation of defense response"/>
    <property type="evidence" value="ECO:0007669"/>
    <property type="project" value="UniProtKB-ARBA"/>
</dbReference>
<dbReference type="PROSITE" id="PS00108">
    <property type="entry name" value="PROTEIN_KINASE_ST"/>
    <property type="match status" value="1"/>
</dbReference>
<feature type="compositionally biased region" description="Polar residues" evidence="1">
    <location>
        <begin position="418"/>
        <end position="430"/>
    </location>
</feature>
<reference evidence="4 5" key="1">
    <citation type="submission" date="2024-09" db="EMBL/GenBank/DDBJ databases">
        <title>A chromosome-level genome assembly of Gray's grenadier anchovy, Coilia grayii.</title>
        <authorList>
            <person name="Fu Z."/>
        </authorList>
    </citation>
    <scope>NUCLEOTIDE SEQUENCE [LARGE SCALE GENOMIC DNA]</scope>
    <source>
        <strain evidence="4">G4</strain>
        <tissue evidence="4">Muscle</tissue>
    </source>
</reference>
<dbReference type="FunFam" id="1.10.510.10:FF:000472">
    <property type="entry name" value="Receptor interacting serine/threonine kinase 1"/>
    <property type="match status" value="1"/>
</dbReference>
<dbReference type="InterPro" id="IPR011029">
    <property type="entry name" value="DEATH-like_dom_sf"/>
</dbReference>
<dbReference type="AlphaFoldDB" id="A0ABD1KDW0"/>